<evidence type="ECO:0000313" key="1">
    <source>
        <dbReference type="EMBL" id="KRZ64315.1"/>
    </source>
</evidence>
<dbReference type="Proteomes" id="UP000054843">
    <property type="component" value="Unassembled WGS sequence"/>
</dbReference>
<protein>
    <submittedName>
        <fullName evidence="1">Uncharacterized protein</fullName>
    </submittedName>
</protein>
<dbReference type="AlphaFoldDB" id="A0A0V1LY28"/>
<reference evidence="1 2" key="1">
    <citation type="submission" date="2015-01" db="EMBL/GenBank/DDBJ databases">
        <title>Evolution of Trichinella species and genotypes.</title>
        <authorList>
            <person name="Korhonen P.K."/>
            <person name="Edoardo P."/>
            <person name="Giuseppe L.R."/>
            <person name="Gasser R.B."/>
        </authorList>
    </citation>
    <scope>NUCLEOTIDE SEQUENCE [LARGE SCALE GENOMIC DNA]</scope>
    <source>
        <strain evidence="1">ISS1980</strain>
    </source>
</reference>
<comment type="caution">
    <text evidence="1">The sequence shown here is derived from an EMBL/GenBank/DDBJ whole genome shotgun (WGS) entry which is preliminary data.</text>
</comment>
<sequence>MKGEFIPNSSPVGDEVLAEVQHQNDQITQCNNSSALLQGIFI</sequence>
<keyword evidence="2" id="KW-1185">Reference proteome</keyword>
<name>A0A0V1LY28_9BILA</name>
<organism evidence="1 2">
    <name type="scientific">Trichinella papuae</name>
    <dbReference type="NCBI Taxonomy" id="268474"/>
    <lineage>
        <taxon>Eukaryota</taxon>
        <taxon>Metazoa</taxon>
        <taxon>Ecdysozoa</taxon>
        <taxon>Nematoda</taxon>
        <taxon>Enoplea</taxon>
        <taxon>Dorylaimia</taxon>
        <taxon>Trichinellida</taxon>
        <taxon>Trichinellidae</taxon>
        <taxon>Trichinella</taxon>
    </lineage>
</organism>
<evidence type="ECO:0000313" key="2">
    <source>
        <dbReference type="Proteomes" id="UP000054843"/>
    </source>
</evidence>
<accession>A0A0V1LY28</accession>
<dbReference type="EMBL" id="JYDO01001230">
    <property type="protein sequence ID" value="KRZ64315.1"/>
    <property type="molecule type" value="Genomic_DNA"/>
</dbReference>
<proteinExistence type="predicted"/>
<gene>
    <name evidence="1" type="ORF">T10_1538</name>
</gene>